<feature type="domain" description="MAM" evidence="22">
    <location>
        <begin position="311"/>
        <end position="527"/>
    </location>
</feature>
<reference evidence="24" key="1">
    <citation type="submission" date="2022-11" db="UniProtKB">
        <authorList>
            <consortium name="WormBaseParasite"/>
        </authorList>
    </citation>
    <scope>IDENTIFICATION</scope>
</reference>
<feature type="region of interest" description="Disordered" evidence="18">
    <location>
        <begin position="1434"/>
        <end position="1497"/>
    </location>
</feature>
<evidence type="ECO:0000256" key="5">
    <source>
        <dbReference type="ARBA" id="ARBA00022729"/>
    </source>
</evidence>
<dbReference type="GO" id="GO:0004714">
    <property type="term" value="F:transmembrane receptor protein tyrosine kinase activity"/>
    <property type="evidence" value="ECO:0007669"/>
    <property type="project" value="UniProtKB-EC"/>
</dbReference>
<evidence type="ECO:0000256" key="1">
    <source>
        <dbReference type="ARBA" id="ARBA00004251"/>
    </source>
</evidence>
<keyword evidence="4 17" id="KW-0812">Transmembrane</keyword>
<feature type="compositionally biased region" description="Basic and acidic residues" evidence="18">
    <location>
        <begin position="1987"/>
        <end position="2009"/>
    </location>
</feature>
<dbReference type="InterPro" id="IPR020635">
    <property type="entry name" value="Tyr_kinase_cat_dom"/>
</dbReference>
<evidence type="ECO:0000256" key="9">
    <source>
        <dbReference type="ARBA" id="ARBA00022989"/>
    </source>
</evidence>
<feature type="compositionally biased region" description="Pro residues" evidence="18">
    <location>
        <begin position="1442"/>
        <end position="1453"/>
    </location>
</feature>
<comment type="subcellular location">
    <subcellularLocation>
        <location evidence="1">Cell membrane</location>
        <topology evidence="1">Single-pass type I membrane protein</topology>
    </subcellularLocation>
</comment>
<keyword evidence="12" id="KW-1015">Disulfide bond</keyword>
<dbReference type="GO" id="GO:0043235">
    <property type="term" value="C:receptor complex"/>
    <property type="evidence" value="ECO:0007669"/>
    <property type="project" value="TreeGrafter"/>
</dbReference>
<feature type="signal peptide" evidence="20">
    <location>
        <begin position="1"/>
        <end position="20"/>
    </location>
</feature>
<dbReference type="InterPro" id="IPR017441">
    <property type="entry name" value="Protein_kinase_ATP_BS"/>
</dbReference>
<dbReference type="Proteomes" id="UP000887574">
    <property type="component" value="Unplaced"/>
</dbReference>
<evidence type="ECO:0000259" key="21">
    <source>
        <dbReference type="PROSITE" id="PS50011"/>
    </source>
</evidence>
<dbReference type="Pfam" id="PF07714">
    <property type="entry name" value="PK_Tyr_Ser-Thr"/>
    <property type="match status" value="1"/>
</dbReference>
<evidence type="ECO:0000256" key="4">
    <source>
        <dbReference type="ARBA" id="ARBA00022692"/>
    </source>
</evidence>
<evidence type="ECO:0000256" key="11">
    <source>
        <dbReference type="ARBA" id="ARBA00023137"/>
    </source>
</evidence>
<name>A0A915D7T4_9BILA</name>
<feature type="region of interest" description="Disordered" evidence="18">
    <location>
        <begin position="1917"/>
        <end position="2019"/>
    </location>
</feature>
<feature type="compositionally biased region" description="Polar residues" evidence="18">
    <location>
        <begin position="1293"/>
        <end position="1304"/>
    </location>
</feature>
<feature type="transmembrane region" description="Helical" evidence="19">
    <location>
        <begin position="918"/>
        <end position="939"/>
    </location>
</feature>
<evidence type="ECO:0000256" key="17">
    <source>
        <dbReference type="RuleBase" id="RU000312"/>
    </source>
</evidence>
<dbReference type="FunFam" id="1.10.510.10:FF:000113">
    <property type="entry name" value="Tyrosine-protein kinase receptor"/>
    <property type="match status" value="1"/>
</dbReference>
<keyword evidence="14" id="KW-0325">Glycoprotein</keyword>
<keyword evidence="7" id="KW-0418">Kinase</keyword>
<dbReference type="InterPro" id="IPR000998">
    <property type="entry name" value="MAM_dom"/>
</dbReference>
<feature type="chain" id="PRO_5038034864" description="Tyrosine-protein kinase receptor" evidence="20">
    <location>
        <begin position="21"/>
        <end position="2038"/>
    </location>
</feature>
<dbReference type="PANTHER" id="PTHR24416">
    <property type="entry name" value="TYROSINE-PROTEIN KINASE RECEPTOR"/>
    <property type="match status" value="1"/>
</dbReference>
<dbReference type="SMART" id="SM00219">
    <property type="entry name" value="TyrKc"/>
    <property type="match status" value="1"/>
</dbReference>
<evidence type="ECO:0000256" key="12">
    <source>
        <dbReference type="ARBA" id="ARBA00023157"/>
    </source>
</evidence>
<dbReference type="PROSITE" id="PS00107">
    <property type="entry name" value="PROTEIN_KINASE_ATP"/>
    <property type="match status" value="1"/>
</dbReference>
<keyword evidence="13 17" id="KW-0675">Receptor</keyword>
<dbReference type="GO" id="GO:0045664">
    <property type="term" value="P:regulation of neuron differentiation"/>
    <property type="evidence" value="ECO:0007669"/>
    <property type="project" value="TreeGrafter"/>
</dbReference>
<evidence type="ECO:0000256" key="15">
    <source>
        <dbReference type="ARBA" id="ARBA00051243"/>
    </source>
</evidence>
<evidence type="ECO:0000259" key="22">
    <source>
        <dbReference type="PROSITE" id="PS50060"/>
    </source>
</evidence>
<dbReference type="InterPro" id="IPR000719">
    <property type="entry name" value="Prot_kinase_dom"/>
</dbReference>
<dbReference type="PROSITE" id="PS50060">
    <property type="entry name" value="MAM_2"/>
    <property type="match status" value="1"/>
</dbReference>
<feature type="compositionally biased region" description="Polar residues" evidence="18">
    <location>
        <begin position="1963"/>
        <end position="1972"/>
    </location>
</feature>
<organism evidence="23 24">
    <name type="scientific">Ditylenchus dipsaci</name>
    <dbReference type="NCBI Taxonomy" id="166011"/>
    <lineage>
        <taxon>Eukaryota</taxon>
        <taxon>Metazoa</taxon>
        <taxon>Ecdysozoa</taxon>
        <taxon>Nematoda</taxon>
        <taxon>Chromadorea</taxon>
        <taxon>Rhabditida</taxon>
        <taxon>Tylenchina</taxon>
        <taxon>Tylenchomorpha</taxon>
        <taxon>Sphaerularioidea</taxon>
        <taxon>Anguinidae</taxon>
        <taxon>Anguininae</taxon>
        <taxon>Ditylenchus</taxon>
    </lineage>
</organism>
<accession>A0A915D7T4</accession>
<protein>
    <recommendedName>
        <fullName evidence="17">Tyrosine-protein kinase receptor</fullName>
        <ecNumber evidence="17">2.7.10.1</ecNumber>
    </recommendedName>
</protein>
<evidence type="ECO:0000313" key="23">
    <source>
        <dbReference type="Proteomes" id="UP000887574"/>
    </source>
</evidence>
<dbReference type="InterPro" id="IPR002011">
    <property type="entry name" value="Tyr_kinase_rcpt_2_CS"/>
</dbReference>
<dbReference type="InterPro" id="IPR011009">
    <property type="entry name" value="Kinase-like_dom_sf"/>
</dbReference>
<keyword evidence="5 20" id="KW-0732">Signal</keyword>
<keyword evidence="10 19" id="KW-0472">Membrane</keyword>
<evidence type="ECO:0000256" key="2">
    <source>
        <dbReference type="ARBA" id="ARBA00022475"/>
    </source>
</evidence>
<dbReference type="Pfam" id="PF12810">
    <property type="entry name" value="ALK_LTK_GRD"/>
    <property type="match status" value="1"/>
</dbReference>
<evidence type="ECO:0000256" key="7">
    <source>
        <dbReference type="ARBA" id="ARBA00022777"/>
    </source>
</evidence>
<evidence type="ECO:0000256" key="16">
    <source>
        <dbReference type="PROSITE-ProRule" id="PRU10141"/>
    </source>
</evidence>
<dbReference type="SUPFAM" id="SSF56112">
    <property type="entry name" value="Protein kinase-like (PK-like)"/>
    <property type="match status" value="1"/>
</dbReference>
<feature type="region of interest" description="Disordered" evidence="18">
    <location>
        <begin position="1293"/>
        <end position="1321"/>
    </location>
</feature>
<feature type="binding site" evidence="16">
    <location>
        <position position="1029"/>
    </location>
    <ligand>
        <name>ATP</name>
        <dbReference type="ChEBI" id="CHEBI:30616"/>
    </ligand>
</feature>
<dbReference type="PANTHER" id="PTHR24416:SF604">
    <property type="entry name" value="RECEPTOR PROTEIN-TYROSINE KINASE"/>
    <property type="match status" value="1"/>
</dbReference>
<evidence type="ECO:0000256" key="14">
    <source>
        <dbReference type="ARBA" id="ARBA00023180"/>
    </source>
</evidence>
<evidence type="ECO:0000256" key="19">
    <source>
        <dbReference type="SAM" id="Phobius"/>
    </source>
</evidence>
<sequence>MTSIAVFYSAFLLLLHLSHADDSCNFESMDECLWYFSNSHDLSRILKAQRSSPTAVIPQRTLLSSVEDESGSNMEKILIFTWLSVVVGMYQVSFLKVQLHPSFIRILLSDHYAYFLSKKNSEVIAMIVSPFYERTSPKCELLLRHRVLGEAGSELLVTTEQLTLSATAHSTAYRSVLPTNEEDDDWIRPTLRARFQPEPAGNEPWTTSRVAIGTFTYPARIRIECHASGENRQDSDLNVECHVDDVQLVNCEEELFENQKCMNTKNKYMCRSGGKQLCLRFEDLCDMHPECMEDEDESEELHFCSLVPSGARCNFEDLSSATGCQNWKFFSGFSNTSTSEKAHLVSLATSDRKHLRVNKGSISTMDRPGLPPSEYNYRNRLYKPGHFLFFSSYDHTTSSEHEIVYSYAVSPYFPPLSMQSSSSNHKSMLSSSDCIIRFFYCRTGSSPFQVFLVNKDKPQESKPLWSPPKDEQPVDPCEWTRASAIIRPSEDSTTRHEYYLKLSFAKIAGSLGSIAIDDFTMTPNCFVNYPYWKSRLFPAVFNATSCGFIGAENPKVDVCSELEEDVGDRKRKPKVEAFQEPVFTGNHKWIVPETAMYRIELNGASGGSLPSQIVNNGGGAIIANIRLRATDEVSFVIGQQGQSPCDGINHQKMSSKMRATKDIICSKRPRLSDIEVAGKDVSSLVGAGGGGATAMFVNSQPAVIAGGGGGAFLELYNNGDSVRAEGGVFDAQKDPASLLAHPVEWISGNGFSLNSNVKPSSNYSTSQFCSDCEMMNGHAFSATQLSGGICPKNRIWNMTGGHGGGAASCGPGGGGGAGFKGGSGGNKAFGSGGSSAFLLSTKEYVWRSGVNPGNGRVSVVMCQQHFCPINSTCQFSAPVFREAPKMFCLCAENEELIALNGTCPGASDLLIFNVPSKYFPLIILTLNILLFVLLFLLCYSCKAVRKRQRRDKRCLDGHEMLSIEAEASRCAGNKIIGNPIYETLQLTELTHISRHLLQLERIIGHGAFGEVYEGYYLSSGNQRTTVAVKSLPIESCKEISDDFETEAKLLSQFKHKNIVAFYGVSFEQQPKYIVLEYLEGGDLKNFLRESRPKFNQTGTPVEEPNLTMFDLVAMALDIAKGCEHLEVTKFVHRDIAARNCLLTTKQSGRVVKIADFGMARDIYRNDYYRKGGKAFLPVRWMPPEAFLDGIFTTKTDIWAFGVLLWEIFSMGYVPYSGRENHEVMKLVVAGDRLDPPIGILSDIYNVMLLCWNTEAEKRPSFVDLVNFFTELLKREDVMTEPLPQIRYRQLRDQLSATPSTTQDSVPLGEVDLANPSSTVSQATVSTTVSTVNTMATEGTSSTSYDSMPTTGDGVCRNVFPPYRAKLSDPLIKGEYKNSGESSSSSHDDSTLHDSAASSIKYQIRPKKSVGAAQEENALCAAIVVPPWRRESLRPPIERCSLPPLPPSTTPPASPDYVPGNPARMASFSTSPPAIDSTTEEEEGDQQQIKTSKKNIGANQKMMTNSQSGFIVCCNASIDSSWKVVHEFVDRRQLHLWTAHNSKLGFRKCRSAKVNTSNVASQMLTFTYPSVCFAPQISDGVSGSKNFVPKKTVYMSRRAEIFDHWLHDALRNILCFDSLPTGFISLLLGTFRSSTASANQDMSKNESNMNGNGFTDFLTFVSPVFVVAVFFLCLFRFLFRCCSCDNNNNSDSENQLAAGAPGNTPENDHNRAVMIRSPRFQPTDYYYGHGVPPFLTVDSMVDGSLLEEPFPPKYEDALKMPAPTPRMLTARVVTDAIDSTDQPPAYTISTISNTLRPDLPYSTIPAGTSSSPLRSHLAHSMAPQSLRILIARRRMSSLDSATPQPIIQAEEGDKIGHHTILSMGQSLELDSERPSSSFSSCSVDRVGELRRNTLMEIENPAADESIKLHTTLLKTLSDGHSEDTSAIMKRPNRLMTASLSTFIPKGSSQRRRSQGQLEEKPRPKTTTGTSLSTIIAMPDAVMQEEEKEPEKLIEESPVKESLESVEEEQRPSSSSSICRLNVEELEKDVEDLHSCEELP</sequence>
<feature type="transmembrane region" description="Helical" evidence="19">
    <location>
        <begin position="1656"/>
        <end position="1678"/>
    </location>
</feature>
<dbReference type="EC" id="2.7.10.1" evidence="17"/>
<keyword evidence="8 16" id="KW-0067">ATP-binding</keyword>
<proteinExistence type="inferred from homology"/>
<dbReference type="InterPro" id="IPR001245">
    <property type="entry name" value="Ser-Thr/Tyr_kinase_cat_dom"/>
</dbReference>
<dbReference type="PROSITE" id="PS00239">
    <property type="entry name" value="RECEPTOR_TYR_KIN_II"/>
    <property type="match status" value="1"/>
</dbReference>
<dbReference type="WBParaSite" id="jg16450">
    <property type="protein sequence ID" value="jg16450"/>
    <property type="gene ID" value="jg16450"/>
</dbReference>
<evidence type="ECO:0000256" key="3">
    <source>
        <dbReference type="ARBA" id="ARBA00022679"/>
    </source>
</evidence>
<evidence type="ECO:0000256" key="20">
    <source>
        <dbReference type="SAM" id="SignalP"/>
    </source>
</evidence>
<dbReference type="GO" id="GO:0007169">
    <property type="term" value="P:cell surface receptor protein tyrosine kinase signaling pathway"/>
    <property type="evidence" value="ECO:0007669"/>
    <property type="project" value="InterPro"/>
</dbReference>
<keyword evidence="6 16" id="KW-0547">Nucleotide-binding</keyword>
<dbReference type="PRINTS" id="PR00109">
    <property type="entry name" value="TYRKINASE"/>
</dbReference>
<feature type="region of interest" description="Disordered" evidence="18">
    <location>
        <begin position="1373"/>
        <end position="1393"/>
    </location>
</feature>
<keyword evidence="3" id="KW-0808">Transferase</keyword>
<evidence type="ECO:0000256" key="18">
    <source>
        <dbReference type="SAM" id="MobiDB-lite"/>
    </source>
</evidence>
<dbReference type="PROSITE" id="PS50011">
    <property type="entry name" value="PROTEIN_KINASE_DOM"/>
    <property type="match status" value="1"/>
</dbReference>
<comment type="similarity">
    <text evidence="17">Belongs to the protein kinase superfamily. Tyr protein kinase family. Insulin receptor subfamily.</text>
</comment>
<keyword evidence="17" id="KW-0597">Phosphoprotein</keyword>
<dbReference type="Gene3D" id="3.30.200.20">
    <property type="entry name" value="Phosphorylase Kinase, domain 1"/>
    <property type="match status" value="1"/>
</dbReference>
<evidence type="ECO:0000313" key="24">
    <source>
        <dbReference type="WBParaSite" id="jg16450"/>
    </source>
</evidence>
<comment type="catalytic activity">
    <reaction evidence="15 17">
        <text>L-tyrosyl-[protein] + ATP = O-phospho-L-tyrosyl-[protein] + ADP + H(+)</text>
        <dbReference type="Rhea" id="RHEA:10596"/>
        <dbReference type="Rhea" id="RHEA-COMP:10136"/>
        <dbReference type="Rhea" id="RHEA-COMP:20101"/>
        <dbReference type="ChEBI" id="CHEBI:15378"/>
        <dbReference type="ChEBI" id="CHEBI:30616"/>
        <dbReference type="ChEBI" id="CHEBI:46858"/>
        <dbReference type="ChEBI" id="CHEBI:61978"/>
        <dbReference type="ChEBI" id="CHEBI:456216"/>
        <dbReference type="EC" id="2.7.10.1"/>
    </reaction>
</comment>
<dbReference type="Gene3D" id="2.60.120.200">
    <property type="match status" value="2"/>
</dbReference>
<keyword evidence="2" id="KW-1003">Cell membrane</keyword>
<dbReference type="PROSITE" id="PS00109">
    <property type="entry name" value="PROTEIN_KINASE_TYR"/>
    <property type="match status" value="1"/>
</dbReference>
<evidence type="ECO:0000256" key="10">
    <source>
        <dbReference type="ARBA" id="ARBA00023136"/>
    </source>
</evidence>
<dbReference type="GO" id="GO:0005886">
    <property type="term" value="C:plasma membrane"/>
    <property type="evidence" value="ECO:0007669"/>
    <property type="project" value="UniProtKB-SubCell"/>
</dbReference>
<keyword evidence="9 19" id="KW-1133">Transmembrane helix</keyword>
<evidence type="ECO:0000256" key="13">
    <source>
        <dbReference type="ARBA" id="ARBA00023170"/>
    </source>
</evidence>
<dbReference type="Gene3D" id="1.10.510.10">
    <property type="entry name" value="Transferase(Phosphotransferase) domain 1"/>
    <property type="match status" value="1"/>
</dbReference>
<keyword evidence="23" id="KW-1185">Reference proteome</keyword>
<dbReference type="InterPro" id="IPR055163">
    <property type="entry name" value="ALK/LTK-like_GRD"/>
</dbReference>
<evidence type="ECO:0000256" key="8">
    <source>
        <dbReference type="ARBA" id="ARBA00022840"/>
    </source>
</evidence>
<evidence type="ECO:0000256" key="6">
    <source>
        <dbReference type="ARBA" id="ARBA00022741"/>
    </source>
</evidence>
<dbReference type="InterPro" id="IPR050122">
    <property type="entry name" value="RTK"/>
</dbReference>
<keyword evidence="11" id="KW-0829">Tyrosine-protein kinase</keyword>
<dbReference type="GO" id="GO:0005524">
    <property type="term" value="F:ATP binding"/>
    <property type="evidence" value="ECO:0007669"/>
    <property type="project" value="UniProtKB-UniRule"/>
</dbReference>
<feature type="domain" description="Protein kinase" evidence="21">
    <location>
        <begin position="997"/>
        <end position="1272"/>
    </location>
</feature>
<dbReference type="InterPro" id="IPR008266">
    <property type="entry name" value="Tyr_kinase_AS"/>
</dbReference>